<dbReference type="InterPro" id="IPR036866">
    <property type="entry name" value="RibonucZ/Hydroxyglut_hydro"/>
</dbReference>
<dbReference type="OrthoDB" id="9758375at2"/>
<feature type="binding site" evidence="9 11">
    <location>
        <begin position="363"/>
        <end position="367"/>
    </location>
    <ligand>
        <name>substrate</name>
    </ligand>
</feature>
<evidence type="ECO:0000313" key="15">
    <source>
        <dbReference type="Proteomes" id="UP000050277"/>
    </source>
</evidence>
<comment type="function">
    <text evidence="9">An RNase that has 5'-3' exonuclease and possibly endonuclease activity. Involved in maturation of rRNA and in some organisms also mRNA maturation and/or decay.</text>
</comment>
<keyword evidence="15" id="KW-1185">Reference proteome</keyword>
<dbReference type="PIRSF" id="PIRSF004803">
    <property type="entry name" value="RnjA"/>
    <property type="match status" value="1"/>
</dbReference>
<evidence type="ECO:0000256" key="1">
    <source>
        <dbReference type="ARBA" id="ARBA00022490"/>
    </source>
</evidence>
<keyword evidence="6 12" id="KW-0862">Zinc</keyword>
<reference evidence="14 15" key="1">
    <citation type="submission" date="2015-07" db="EMBL/GenBank/DDBJ databases">
        <title>Whole genome sequence of Herpetosiphon geysericola DSM 7119.</title>
        <authorList>
            <person name="Hemp J."/>
            <person name="Ward L.M."/>
            <person name="Pace L.A."/>
            <person name="Fischer W.W."/>
        </authorList>
    </citation>
    <scope>NUCLEOTIDE SEQUENCE [LARGE SCALE GENOMIC DNA]</scope>
    <source>
        <strain evidence="14 15">DSM 7119</strain>
    </source>
</reference>
<keyword evidence="9" id="KW-0698">rRNA processing</keyword>
<dbReference type="GO" id="GO:0008270">
    <property type="term" value="F:zinc ion binding"/>
    <property type="evidence" value="ECO:0007669"/>
    <property type="project" value="InterPro"/>
</dbReference>
<evidence type="ECO:0000256" key="8">
    <source>
        <dbReference type="ARBA" id="ARBA00022884"/>
    </source>
</evidence>
<comment type="cofactor">
    <cofactor evidence="12">
        <name>Zn(2+)</name>
        <dbReference type="ChEBI" id="CHEBI:29105"/>
    </cofactor>
    <text evidence="12">Binds 2 Zn(2+) ions per subunit. It is not clear if Zn(2+) or Mg(2+) is physiologically important.</text>
</comment>
<evidence type="ECO:0000256" key="4">
    <source>
        <dbReference type="ARBA" id="ARBA00022759"/>
    </source>
</evidence>
<keyword evidence="2 9" id="KW-0540">Nuclease</keyword>
<feature type="binding site" evidence="11">
    <location>
        <begin position="231"/>
        <end position="233"/>
    </location>
    <ligand>
        <name>substrate</name>
    </ligand>
</feature>
<dbReference type="PANTHER" id="PTHR43694">
    <property type="entry name" value="RIBONUCLEASE J"/>
    <property type="match status" value="1"/>
</dbReference>
<feature type="binding site" evidence="12">
    <location>
        <position position="71"/>
    </location>
    <ligand>
        <name>Zn(2+)</name>
        <dbReference type="ChEBI" id="CHEBI:29105"/>
        <label>1</label>
        <note>catalytic</note>
    </ligand>
</feature>
<organism evidence="14 15">
    <name type="scientific">Herpetosiphon geysericola</name>
    <dbReference type="NCBI Taxonomy" id="70996"/>
    <lineage>
        <taxon>Bacteria</taxon>
        <taxon>Bacillati</taxon>
        <taxon>Chloroflexota</taxon>
        <taxon>Chloroflexia</taxon>
        <taxon>Herpetosiphonales</taxon>
        <taxon>Herpetosiphonaceae</taxon>
        <taxon>Herpetosiphon</taxon>
    </lineage>
</organism>
<dbReference type="InterPro" id="IPR001279">
    <property type="entry name" value="Metallo-B-lactamas"/>
</dbReference>
<keyword evidence="1 9" id="KW-0963">Cytoplasm</keyword>
<dbReference type="InterPro" id="IPR011108">
    <property type="entry name" value="RMMBL"/>
</dbReference>
<dbReference type="InterPro" id="IPR004613">
    <property type="entry name" value="RNase_J"/>
</dbReference>
<feature type="binding site" evidence="12">
    <location>
        <position position="76"/>
    </location>
    <ligand>
        <name>Zn(2+)</name>
        <dbReference type="ChEBI" id="CHEBI:29105"/>
        <label>1</label>
        <note>catalytic</note>
    </ligand>
</feature>
<dbReference type="Proteomes" id="UP000050277">
    <property type="component" value="Unassembled WGS sequence"/>
</dbReference>
<dbReference type="Pfam" id="PF22505">
    <property type="entry name" value="RNase_J_b_CASP"/>
    <property type="match status" value="1"/>
</dbReference>
<evidence type="ECO:0000256" key="3">
    <source>
        <dbReference type="ARBA" id="ARBA00022723"/>
    </source>
</evidence>
<dbReference type="InterPro" id="IPR055132">
    <property type="entry name" value="RNase_J_b_CASP"/>
</dbReference>
<sequence length="569" mass="62091">MTKNKLRVIPLGGASEVGRNMWVFEYEEDIIICDMGVMFPESEMMGVDLVLPDITYLRDKVANIRGVLLTHGHEDHIGAVPWLIGDLGFPTVYGTTLTLGLLSNKLKEHRLTDKVSTKTIAPGDKFQLGCFTIEPFHIAHSIPDSVGFGLTSPAGLALYITDWKLDHTPVDNWPTEIDRLVDFGRRNPIVLVTDCVRVESKGYTPSERVVGDAFDQIFATAPGRVIMATFASNISRVQMAINAAIDYGRKVVPVGRSMENNTSIARELGYLEVPDGVLIRPGDMKNLPDDQIAIVCTGSQGEPMAALSRMANRDHRQISIQRGDTVVISASPIPGNEVSVYKVIDNLYKLGANVIYGSDLPVHVSGHAAQEELKMLLNLVQPQYVIPFHGDYRHLARYKQLAEGMGFNGDNVLIAEGGSIMEFSQNYGKLVSRAPVGHVFVDGVSVGDIGGAVVRDRQMLAKDGILMVVVSVELQTGNLVAGPDIVSRGFVSTRDSTDLIEGAKEAVRASFSESYVVPARAFSDGEETAEGNSPAVSSPAARKIKEVVGRYLYERTRRRPMVIPVVMEV</sequence>
<evidence type="ECO:0000313" key="14">
    <source>
        <dbReference type="EMBL" id="KPL91392.1"/>
    </source>
</evidence>
<dbReference type="Gene3D" id="3.60.15.10">
    <property type="entry name" value="Ribonuclease Z/Hydroxyacylglutathione hydrolase-like"/>
    <property type="match status" value="1"/>
</dbReference>
<dbReference type="NCBIfam" id="TIGR00649">
    <property type="entry name" value="MG423"/>
    <property type="match status" value="1"/>
</dbReference>
<evidence type="ECO:0000256" key="6">
    <source>
        <dbReference type="ARBA" id="ARBA00022833"/>
    </source>
</evidence>
<dbReference type="InterPro" id="IPR041636">
    <property type="entry name" value="RNase_J_C"/>
</dbReference>
<dbReference type="GO" id="GO:0006364">
    <property type="term" value="P:rRNA processing"/>
    <property type="evidence" value="ECO:0007669"/>
    <property type="project" value="UniProtKB-UniRule"/>
</dbReference>
<comment type="cofactor">
    <cofactor evidence="12">
        <name>Ca(2+)</name>
        <dbReference type="ChEBI" id="CHEBI:29108"/>
    </cofactor>
    <text evidence="12">Binds 1 Ca(2+) cation per subunit. Seen in 1 crystal structure, it is not clear if it is physiologically important.</text>
</comment>
<dbReference type="CDD" id="cd07714">
    <property type="entry name" value="RNaseJ_MBL-fold"/>
    <property type="match status" value="1"/>
</dbReference>
<keyword evidence="4 9" id="KW-0255">Endonuclease</keyword>
<feature type="binding site" evidence="12">
    <location>
        <position position="46"/>
    </location>
    <ligand>
        <name>Ca(2+)</name>
        <dbReference type="ChEBI" id="CHEBI:29108"/>
    </ligand>
</feature>
<name>A0A0P6YL93_9CHLR</name>
<feature type="binding site" evidence="12">
    <location>
        <position position="48"/>
    </location>
    <ligand>
        <name>Ca(2+)</name>
        <dbReference type="ChEBI" id="CHEBI:29108"/>
    </ligand>
</feature>
<feature type="active site" description="Proton donor" evidence="10">
    <location>
        <position position="194"/>
    </location>
</feature>
<feature type="binding site" evidence="12">
    <location>
        <position position="162"/>
    </location>
    <ligand>
        <name>Zn(2+)</name>
        <dbReference type="ChEBI" id="CHEBI:29105"/>
        <label>1</label>
        <note>catalytic</note>
    </ligand>
</feature>
<evidence type="ECO:0000256" key="11">
    <source>
        <dbReference type="PIRSR" id="PIRSR004803-2"/>
    </source>
</evidence>
<dbReference type="SUPFAM" id="SSF56281">
    <property type="entry name" value="Metallo-hydrolase/oxidoreductase"/>
    <property type="match status" value="1"/>
</dbReference>
<dbReference type="EMBL" id="LGKP01000006">
    <property type="protein sequence ID" value="KPL91392.1"/>
    <property type="molecule type" value="Genomic_DNA"/>
</dbReference>
<dbReference type="AlphaFoldDB" id="A0A0P6YL93"/>
<dbReference type="Pfam" id="PF07521">
    <property type="entry name" value="RMMBL"/>
    <property type="match status" value="1"/>
</dbReference>
<dbReference type="GO" id="GO:0004534">
    <property type="term" value="F:5'-3' RNA exonuclease activity"/>
    <property type="evidence" value="ECO:0007669"/>
    <property type="project" value="UniProtKB-UniRule"/>
</dbReference>
<feature type="domain" description="Metallo-beta-lactamase" evidence="13">
    <location>
        <begin position="18"/>
        <end position="214"/>
    </location>
</feature>
<keyword evidence="8 9" id="KW-0694">RNA-binding</keyword>
<proteinExistence type="inferred from homology"/>
<dbReference type="InterPro" id="IPR030854">
    <property type="entry name" value="RNase_J_bac"/>
</dbReference>
<comment type="similarity">
    <text evidence="9">Belongs to the metallo-beta-lactamase superfamily. RNA-metabolizing metallo-beta-lactamase-like family. Bacterial RNase J subfamily.</text>
</comment>
<evidence type="ECO:0000256" key="7">
    <source>
        <dbReference type="ARBA" id="ARBA00022839"/>
    </source>
</evidence>
<dbReference type="Pfam" id="PF12706">
    <property type="entry name" value="Lactamase_B_2"/>
    <property type="match status" value="1"/>
</dbReference>
<evidence type="ECO:0000256" key="9">
    <source>
        <dbReference type="HAMAP-Rule" id="MF_01491"/>
    </source>
</evidence>
<dbReference type="EC" id="3.1.-.-" evidence="9"/>
<keyword evidence="12" id="KW-0106">Calcium</keyword>
<dbReference type="PATRIC" id="fig|70996.4.peg.1710"/>
<gene>
    <name evidence="9" type="primary">rnj</name>
    <name evidence="14" type="ORF">SE18_02750</name>
</gene>
<dbReference type="InterPro" id="IPR001587">
    <property type="entry name" value="RNase_J_CS"/>
</dbReference>
<dbReference type="PANTHER" id="PTHR43694:SF1">
    <property type="entry name" value="RIBONUCLEASE J"/>
    <property type="match status" value="1"/>
</dbReference>
<comment type="caution">
    <text evidence="14">The sequence shown here is derived from an EMBL/GenBank/DDBJ whole genome shotgun (WGS) entry which is preliminary data.</text>
</comment>
<feature type="active site" description="Proton acceptor" evidence="10">
    <location>
        <position position="367"/>
    </location>
</feature>
<dbReference type="GO" id="GO:0003723">
    <property type="term" value="F:RNA binding"/>
    <property type="evidence" value="ECO:0007669"/>
    <property type="project" value="UniProtKB-UniRule"/>
</dbReference>
<evidence type="ECO:0000259" key="13">
    <source>
        <dbReference type="SMART" id="SM00849"/>
    </source>
</evidence>
<dbReference type="STRING" id="70996.SE18_02750"/>
<feature type="binding site" evidence="12">
    <location>
        <position position="140"/>
    </location>
    <ligand>
        <name>Zn(2+)</name>
        <dbReference type="ChEBI" id="CHEBI:29105"/>
        <label>1</label>
        <note>catalytic</note>
    </ligand>
</feature>
<evidence type="ECO:0000256" key="2">
    <source>
        <dbReference type="ARBA" id="ARBA00022722"/>
    </source>
</evidence>
<dbReference type="Pfam" id="PF17770">
    <property type="entry name" value="RNase_J_C"/>
    <property type="match status" value="1"/>
</dbReference>
<keyword evidence="3 12" id="KW-0479">Metal-binding</keyword>
<feature type="binding site" evidence="12">
    <location>
        <position position="442"/>
    </location>
    <ligand>
        <name>Ca(2+)</name>
        <dbReference type="ChEBI" id="CHEBI:29108"/>
    </ligand>
</feature>
<keyword evidence="5 9" id="KW-0378">Hydrolase</keyword>
<keyword evidence="7 9" id="KW-0269">Exonuclease</keyword>
<protein>
    <recommendedName>
        <fullName evidence="9">Ribonuclease J</fullName>
        <shortName evidence="9">RNase J</shortName>
        <ecNumber evidence="9">3.1.-.-</ecNumber>
    </recommendedName>
</protein>
<dbReference type="SMART" id="SM00849">
    <property type="entry name" value="Lactamase_B"/>
    <property type="match status" value="1"/>
</dbReference>
<comment type="subunit">
    <text evidence="9">Homodimer, may be a subunit of the RNA degradosome.</text>
</comment>
<dbReference type="GO" id="GO:0005737">
    <property type="term" value="C:cytoplasm"/>
    <property type="evidence" value="ECO:0007669"/>
    <property type="project" value="UniProtKB-SubCell"/>
</dbReference>
<evidence type="ECO:0000256" key="5">
    <source>
        <dbReference type="ARBA" id="ARBA00022801"/>
    </source>
</evidence>
<comment type="subcellular location">
    <subcellularLocation>
        <location evidence="9">Cytoplasm</location>
    </subcellularLocation>
</comment>
<feature type="binding site" evidence="12">
    <location>
        <position position="389"/>
    </location>
    <ligand>
        <name>Zn(2+)</name>
        <dbReference type="ChEBI" id="CHEBI:29105"/>
        <label>1</label>
        <note>catalytic</note>
    </ligand>
</feature>
<dbReference type="Gene3D" id="3.10.20.580">
    <property type="match status" value="1"/>
</dbReference>
<feature type="binding site" evidence="12">
    <location>
        <position position="73"/>
    </location>
    <ligand>
        <name>Zn(2+)</name>
        <dbReference type="ChEBI" id="CHEBI:29105"/>
        <label>1</label>
        <note>catalytic</note>
    </ligand>
</feature>
<dbReference type="PROSITE" id="PS01292">
    <property type="entry name" value="UPF0036"/>
    <property type="match status" value="1"/>
</dbReference>
<feature type="binding site" evidence="12">
    <location>
        <position position="75"/>
    </location>
    <ligand>
        <name>Zn(2+)</name>
        <dbReference type="ChEBI" id="CHEBI:29105"/>
        <label>1</label>
        <note>catalytic</note>
    </ligand>
</feature>
<dbReference type="Gene3D" id="3.40.50.10710">
    <property type="entry name" value="Metallo-hydrolase/oxidoreductase"/>
    <property type="match status" value="1"/>
</dbReference>
<dbReference type="HAMAP" id="MF_01491">
    <property type="entry name" value="RNase_J_bact"/>
    <property type="match status" value="1"/>
</dbReference>
<evidence type="ECO:0000256" key="10">
    <source>
        <dbReference type="PIRSR" id="PIRSR004803-1"/>
    </source>
</evidence>
<dbReference type="GO" id="GO:0004521">
    <property type="term" value="F:RNA endonuclease activity"/>
    <property type="evidence" value="ECO:0007669"/>
    <property type="project" value="UniProtKB-UniRule"/>
</dbReference>
<dbReference type="RefSeq" id="WP_054532924.1">
    <property type="nucleotide sequence ID" value="NZ_LGKP01000006.1"/>
</dbReference>
<accession>A0A0P6YL93</accession>
<dbReference type="InterPro" id="IPR042173">
    <property type="entry name" value="RNase_J_2"/>
</dbReference>
<evidence type="ECO:0000256" key="12">
    <source>
        <dbReference type="PIRSR" id="PIRSR004803-3"/>
    </source>
</evidence>